<dbReference type="Proteomes" id="UP000028705">
    <property type="component" value="Unassembled WGS sequence"/>
</dbReference>
<dbReference type="EMBL" id="JPRH01000001">
    <property type="protein sequence ID" value="KFF14872.1"/>
    <property type="molecule type" value="Genomic_DNA"/>
</dbReference>
<keyword evidence="3" id="KW-1185">Reference proteome</keyword>
<dbReference type="STRING" id="445961.IW15_05410"/>
<evidence type="ECO:0000313" key="2">
    <source>
        <dbReference type="EMBL" id="KFF14872.1"/>
    </source>
</evidence>
<gene>
    <name evidence="2" type="ORF">IW15_05410</name>
</gene>
<sequence>MPGLTLKRKTEYFQNEKEKKEFIFSTIDKLIVLFPDYDHFRISDFYKVIEPDISKRKKFHTITHYVESILIEKRIIETIPNYNLQYKLTDNGRIAKDKGGYRKYLKSISVKRDYVKIGSFIIAFCTSVATITFLVLNYKLTVKRDKLEMENKRLHSTIDSLKNKHKLK</sequence>
<feature type="transmembrane region" description="Helical" evidence="1">
    <location>
        <begin position="114"/>
        <end position="136"/>
    </location>
</feature>
<dbReference type="AlphaFoldDB" id="A0A086ADV8"/>
<dbReference type="RefSeq" id="WP_034709755.1">
    <property type="nucleotide sequence ID" value="NZ_JPRH01000001.1"/>
</dbReference>
<comment type="caution">
    <text evidence="2">The sequence shown here is derived from an EMBL/GenBank/DDBJ whole genome shotgun (WGS) entry which is preliminary data.</text>
</comment>
<keyword evidence="1" id="KW-1133">Transmembrane helix</keyword>
<keyword evidence="1" id="KW-0472">Membrane</keyword>
<evidence type="ECO:0000256" key="1">
    <source>
        <dbReference type="SAM" id="Phobius"/>
    </source>
</evidence>
<organism evidence="2 3">
    <name type="scientific">Chryseobacterium soli</name>
    <dbReference type="NCBI Taxonomy" id="445961"/>
    <lineage>
        <taxon>Bacteria</taxon>
        <taxon>Pseudomonadati</taxon>
        <taxon>Bacteroidota</taxon>
        <taxon>Flavobacteriia</taxon>
        <taxon>Flavobacteriales</taxon>
        <taxon>Weeksellaceae</taxon>
        <taxon>Chryseobacterium group</taxon>
        <taxon>Chryseobacterium</taxon>
    </lineage>
</organism>
<reference evidence="2 3" key="1">
    <citation type="submission" date="2014-07" db="EMBL/GenBank/DDBJ databases">
        <title>Genome of Chryseobacterium soli DSM 19298.</title>
        <authorList>
            <person name="Stropko S.J."/>
            <person name="Pipes S.E."/>
            <person name="Newman J."/>
        </authorList>
    </citation>
    <scope>NUCLEOTIDE SEQUENCE [LARGE SCALE GENOMIC DNA]</scope>
    <source>
        <strain evidence="2 3">DSM 19298</strain>
    </source>
</reference>
<protein>
    <submittedName>
        <fullName evidence="2">Uncharacterized protein</fullName>
    </submittedName>
</protein>
<proteinExistence type="predicted"/>
<accession>A0A086ADV8</accession>
<name>A0A086ADV8_9FLAO</name>
<keyword evidence="1" id="KW-0812">Transmembrane</keyword>
<evidence type="ECO:0000313" key="3">
    <source>
        <dbReference type="Proteomes" id="UP000028705"/>
    </source>
</evidence>
<dbReference type="OrthoDB" id="1448369at2"/>